<keyword evidence="2" id="KW-0238">DNA-binding</keyword>
<feature type="compositionally biased region" description="Basic residues" evidence="1">
    <location>
        <begin position="149"/>
        <end position="159"/>
    </location>
</feature>
<accession>A0A090EXC0</accession>
<feature type="compositionally biased region" description="Basic and acidic residues" evidence="1">
    <location>
        <begin position="80"/>
        <end position="104"/>
    </location>
</feature>
<feature type="region of interest" description="Disordered" evidence="1">
    <location>
        <begin position="1"/>
        <end position="168"/>
    </location>
</feature>
<protein>
    <submittedName>
        <fullName evidence="2">CopG domain protein DNA-binding domain protein (Modular protein)</fullName>
    </submittedName>
</protein>
<dbReference type="EMBL" id="CCNB01000009">
    <property type="protein sequence ID" value="CDX33830.1"/>
    <property type="molecule type" value="Genomic_DNA"/>
</dbReference>
<sequence>MRRGRAWGGQKLRLPGRQRQWRRPAGDFGCQGGGRTGGEAVHRKRRQAGADAAGVRSLPLGADDAGGRHHARSAGWCREIGARGSDRLQRHRDPDPRPRRDRPPPGRAGGCPGALARDGGVVRRQWRVDALRGRRRQGAVGPGAPHQPRDRHRRRRHGGGSRSRADGTWLRSARTLPIGVELFTSKIGLSKTERLNEDYRVAAEVVERIRRGDEDVLKAEDFWRGLDDLTYTEPGSPAANSEK</sequence>
<dbReference type="AlphaFoldDB" id="A0A090EXC0"/>
<organism evidence="2 3">
    <name type="scientific">Mesorhizobium plurifarium</name>
    <dbReference type="NCBI Taxonomy" id="69974"/>
    <lineage>
        <taxon>Bacteria</taxon>
        <taxon>Pseudomonadati</taxon>
        <taxon>Pseudomonadota</taxon>
        <taxon>Alphaproteobacteria</taxon>
        <taxon>Hyphomicrobiales</taxon>
        <taxon>Phyllobacteriaceae</taxon>
        <taxon>Mesorhizobium</taxon>
    </lineage>
</organism>
<gene>
    <name evidence="2" type="ORF">MPLDJ20_170074</name>
</gene>
<proteinExistence type="predicted"/>
<reference evidence="2 3" key="1">
    <citation type="submission" date="2014-08" db="EMBL/GenBank/DDBJ databases">
        <authorList>
            <person name="Moulin Lionel"/>
        </authorList>
    </citation>
    <scope>NUCLEOTIDE SEQUENCE [LARGE SCALE GENOMIC DNA]</scope>
</reference>
<evidence type="ECO:0000313" key="3">
    <source>
        <dbReference type="Proteomes" id="UP000046373"/>
    </source>
</evidence>
<evidence type="ECO:0000256" key="1">
    <source>
        <dbReference type="SAM" id="MobiDB-lite"/>
    </source>
</evidence>
<evidence type="ECO:0000313" key="2">
    <source>
        <dbReference type="EMBL" id="CDX33830.1"/>
    </source>
</evidence>
<name>A0A090EXC0_MESPL</name>
<dbReference type="GO" id="GO:0003677">
    <property type="term" value="F:DNA binding"/>
    <property type="evidence" value="ECO:0007669"/>
    <property type="project" value="UniProtKB-KW"/>
</dbReference>
<dbReference type="Proteomes" id="UP000046373">
    <property type="component" value="Unassembled WGS sequence"/>
</dbReference>